<dbReference type="Proteomes" id="UP001597216">
    <property type="component" value="Unassembled WGS sequence"/>
</dbReference>
<gene>
    <name evidence="2" type="ORF">ACFQ27_14315</name>
</gene>
<organism evidence="2 3">
    <name type="scientific">Phenylobacterium conjunctum</name>
    <dbReference type="NCBI Taxonomy" id="1298959"/>
    <lineage>
        <taxon>Bacteria</taxon>
        <taxon>Pseudomonadati</taxon>
        <taxon>Pseudomonadota</taxon>
        <taxon>Alphaproteobacteria</taxon>
        <taxon>Caulobacterales</taxon>
        <taxon>Caulobacteraceae</taxon>
        <taxon>Phenylobacterium</taxon>
    </lineage>
</organism>
<comment type="caution">
    <text evidence="2">The sequence shown here is derived from an EMBL/GenBank/DDBJ whole genome shotgun (WGS) entry which is preliminary data.</text>
</comment>
<dbReference type="Pfam" id="PF09656">
    <property type="entry name" value="PGPGW"/>
    <property type="match status" value="1"/>
</dbReference>
<dbReference type="EMBL" id="JBHTLQ010000034">
    <property type="protein sequence ID" value="MFD1191760.1"/>
    <property type="molecule type" value="Genomic_DNA"/>
</dbReference>
<name>A0ABW3T3Z1_9CAUL</name>
<dbReference type="InterPro" id="IPR019099">
    <property type="entry name" value="Uncharacterised_PGPGW_TM"/>
</dbReference>
<keyword evidence="1" id="KW-0472">Membrane</keyword>
<evidence type="ECO:0000313" key="3">
    <source>
        <dbReference type="Proteomes" id="UP001597216"/>
    </source>
</evidence>
<evidence type="ECO:0000256" key="1">
    <source>
        <dbReference type="SAM" id="Phobius"/>
    </source>
</evidence>
<feature type="transmembrane region" description="Helical" evidence="1">
    <location>
        <begin position="49"/>
        <end position="66"/>
    </location>
</feature>
<keyword evidence="1" id="KW-1133">Transmembrane helix</keyword>
<evidence type="ECO:0000313" key="2">
    <source>
        <dbReference type="EMBL" id="MFD1191760.1"/>
    </source>
</evidence>
<protein>
    <submittedName>
        <fullName evidence="2">PGPGW domain-containing protein</fullName>
    </submittedName>
</protein>
<keyword evidence="3" id="KW-1185">Reference proteome</keyword>
<proteinExistence type="predicted"/>
<reference evidence="3" key="1">
    <citation type="journal article" date="2019" name="Int. J. Syst. Evol. Microbiol.">
        <title>The Global Catalogue of Microorganisms (GCM) 10K type strain sequencing project: providing services to taxonomists for standard genome sequencing and annotation.</title>
        <authorList>
            <consortium name="The Broad Institute Genomics Platform"/>
            <consortium name="The Broad Institute Genome Sequencing Center for Infectious Disease"/>
            <person name="Wu L."/>
            <person name="Ma J."/>
        </authorList>
    </citation>
    <scope>NUCLEOTIDE SEQUENCE [LARGE SCALE GENOMIC DNA]</scope>
    <source>
        <strain evidence="3">CCUG 55074</strain>
    </source>
</reference>
<feature type="transmembrane region" description="Helical" evidence="1">
    <location>
        <begin position="23"/>
        <end position="43"/>
    </location>
</feature>
<accession>A0ABW3T3Z1</accession>
<keyword evidence="1" id="KW-0812">Transmembrane</keyword>
<sequence>MALPSPRVERASDARARAALARVMRFAGVVVGVLLVIIGVVLSPLPGPGGLPVVVVGLMLVLRNSFKARRQFVRFAQAHPRVASPIRRLLRRDPKLLKIFWEQLLRMEKLILPPRLRVASRIRRSLFKRRTAKA</sequence>
<dbReference type="RefSeq" id="WP_374342697.1">
    <property type="nucleotide sequence ID" value="NZ_JBHTLQ010000034.1"/>
</dbReference>